<evidence type="ECO:0000313" key="1">
    <source>
        <dbReference type="EMBL" id="GAG04698.1"/>
    </source>
</evidence>
<protein>
    <submittedName>
        <fullName evidence="1">Uncharacterized protein</fullName>
    </submittedName>
</protein>
<organism evidence="1">
    <name type="scientific">marine sediment metagenome</name>
    <dbReference type="NCBI Taxonomy" id="412755"/>
    <lineage>
        <taxon>unclassified sequences</taxon>
        <taxon>metagenomes</taxon>
        <taxon>ecological metagenomes</taxon>
    </lineage>
</organism>
<name>X0UWK9_9ZZZZ</name>
<dbReference type="EMBL" id="BARS01026803">
    <property type="protein sequence ID" value="GAG04698.1"/>
    <property type="molecule type" value="Genomic_DNA"/>
</dbReference>
<dbReference type="AlphaFoldDB" id="X0UWK9"/>
<reference evidence="1" key="1">
    <citation type="journal article" date="2014" name="Front. Microbiol.">
        <title>High frequency of phylogenetically diverse reductive dehalogenase-homologous genes in deep subseafloor sedimentary metagenomes.</title>
        <authorList>
            <person name="Kawai M."/>
            <person name="Futagami T."/>
            <person name="Toyoda A."/>
            <person name="Takaki Y."/>
            <person name="Nishi S."/>
            <person name="Hori S."/>
            <person name="Arai W."/>
            <person name="Tsubouchi T."/>
            <person name="Morono Y."/>
            <person name="Uchiyama I."/>
            <person name="Ito T."/>
            <person name="Fujiyama A."/>
            <person name="Inagaki F."/>
            <person name="Takami H."/>
        </authorList>
    </citation>
    <scope>NUCLEOTIDE SEQUENCE</scope>
    <source>
        <strain evidence="1">Expedition CK06-06</strain>
    </source>
</reference>
<sequence length="62" mass="6814">MAKKITMKRVMAAVQRDDYTGFCKECGASQDQCEPDARNYHCESCGANAVDGAEEFLLGMAF</sequence>
<comment type="caution">
    <text evidence="1">The sequence shown here is derived from an EMBL/GenBank/DDBJ whole genome shotgun (WGS) entry which is preliminary data.</text>
</comment>
<accession>X0UWK9</accession>
<gene>
    <name evidence="1" type="ORF">S01H1_42187</name>
</gene>
<proteinExistence type="predicted"/>